<dbReference type="SUPFAM" id="SSF52949">
    <property type="entry name" value="Macro domain-like"/>
    <property type="match status" value="1"/>
</dbReference>
<proteinExistence type="predicted"/>
<accession>A0ABU7JAM0</accession>
<dbReference type="Pfam" id="PF01661">
    <property type="entry name" value="Macro"/>
    <property type="match status" value="1"/>
</dbReference>
<dbReference type="PROSITE" id="PS51154">
    <property type="entry name" value="MACRO"/>
    <property type="match status" value="1"/>
</dbReference>
<protein>
    <submittedName>
        <fullName evidence="3">Macro domain-containing protein</fullName>
    </submittedName>
</protein>
<name>A0ABU7JAM0_9GAMM</name>
<keyword evidence="4" id="KW-1185">Reference proteome</keyword>
<evidence type="ECO:0000259" key="2">
    <source>
        <dbReference type="PROSITE" id="PS51154"/>
    </source>
</evidence>
<sequence length="229" mass="25524">MSLDVITGNIFTSNAQTLVNTVNCEGVMGAGIALECRFRYPEMFARYQQLCSDGLLTPGKLWLYKGPERFVLNFPTKNSWKQPSHWSYVTQGLENLASSYRQRGITSIALPLLGADKGGLPADQVLQKMQEHLLPMAAEIPVHIYCYDPCAKDDLYDQLAALFTNHSLQALKQQTSISIKRLEAIKNVLEEGSICQLNQLAKVPGIGIKTLESLFQFSRQQPPQTASLF</sequence>
<evidence type="ECO:0000256" key="1">
    <source>
        <dbReference type="ARBA" id="ARBA00035885"/>
    </source>
</evidence>
<dbReference type="PANTHER" id="PTHR12521">
    <property type="entry name" value="PROTEIN C6ORF130"/>
    <property type="match status" value="1"/>
</dbReference>
<evidence type="ECO:0000313" key="3">
    <source>
        <dbReference type="EMBL" id="MEE2003037.1"/>
    </source>
</evidence>
<evidence type="ECO:0000313" key="4">
    <source>
        <dbReference type="Proteomes" id="UP001336314"/>
    </source>
</evidence>
<organism evidence="3 4">
    <name type="scientific">Alkalimonas cellulosilytica</name>
    <dbReference type="NCBI Taxonomy" id="3058395"/>
    <lineage>
        <taxon>Bacteria</taxon>
        <taxon>Pseudomonadati</taxon>
        <taxon>Pseudomonadota</taxon>
        <taxon>Gammaproteobacteria</taxon>
        <taxon>Alkalimonas</taxon>
    </lineage>
</organism>
<comment type="caution">
    <text evidence="3">The sequence shown here is derived from an EMBL/GenBank/DDBJ whole genome shotgun (WGS) entry which is preliminary data.</text>
</comment>
<comment type="catalytic activity">
    <reaction evidence="1">
        <text>an N-(ADP-alpha-D-ribosyl)-thymidine in DNA + H2O = a thymidine in DNA + ADP-D-ribose</text>
        <dbReference type="Rhea" id="RHEA:71655"/>
        <dbReference type="Rhea" id="RHEA-COMP:13556"/>
        <dbReference type="Rhea" id="RHEA-COMP:18051"/>
        <dbReference type="ChEBI" id="CHEBI:15377"/>
        <dbReference type="ChEBI" id="CHEBI:57967"/>
        <dbReference type="ChEBI" id="CHEBI:137386"/>
        <dbReference type="ChEBI" id="CHEBI:191199"/>
    </reaction>
    <physiologicalReaction direction="left-to-right" evidence="1">
        <dbReference type="Rhea" id="RHEA:71656"/>
    </physiologicalReaction>
</comment>
<dbReference type="SMART" id="SM00506">
    <property type="entry name" value="A1pp"/>
    <property type="match status" value="1"/>
</dbReference>
<dbReference type="Proteomes" id="UP001336314">
    <property type="component" value="Unassembled WGS sequence"/>
</dbReference>
<dbReference type="InterPro" id="IPR043472">
    <property type="entry name" value="Macro_dom-like"/>
</dbReference>
<gene>
    <name evidence="3" type="ORF">QWY20_16380</name>
</gene>
<feature type="domain" description="Macro" evidence="2">
    <location>
        <begin position="1"/>
        <end position="163"/>
    </location>
</feature>
<dbReference type="InterPro" id="IPR050892">
    <property type="entry name" value="ADP-ribose_metab_enzymes"/>
</dbReference>
<dbReference type="EMBL" id="JAUHLI010000020">
    <property type="protein sequence ID" value="MEE2003037.1"/>
    <property type="molecule type" value="Genomic_DNA"/>
</dbReference>
<reference evidence="3 4" key="1">
    <citation type="submission" date="2023-07" db="EMBL/GenBank/DDBJ databases">
        <title>Alkalimonas sp., MEB108 novel, alkaliphilic bacterium isolated from Lonar Lake, India.</title>
        <authorList>
            <person name="Joshi A."/>
            <person name="Thite S."/>
        </authorList>
    </citation>
    <scope>NUCLEOTIDE SEQUENCE [LARGE SCALE GENOMIC DNA]</scope>
    <source>
        <strain evidence="3 4">MEB108</strain>
    </source>
</reference>
<dbReference type="PANTHER" id="PTHR12521:SF0">
    <property type="entry name" value="ADP-RIBOSE GLYCOHYDROLASE OARD1"/>
    <property type="match status" value="1"/>
</dbReference>
<dbReference type="RefSeq" id="WP_330130086.1">
    <property type="nucleotide sequence ID" value="NZ_JAUHLI010000020.1"/>
</dbReference>
<dbReference type="InterPro" id="IPR002589">
    <property type="entry name" value="Macro_dom"/>
</dbReference>
<dbReference type="Gene3D" id="3.40.220.10">
    <property type="entry name" value="Leucine Aminopeptidase, subunit E, domain 1"/>
    <property type="match status" value="1"/>
</dbReference>